<evidence type="ECO:0000313" key="3">
    <source>
        <dbReference type="EMBL" id="GMH75195.1"/>
    </source>
</evidence>
<feature type="compositionally biased region" description="Polar residues" evidence="1">
    <location>
        <begin position="90"/>
        <end position="99"/>
    </location>
</feature>
<dbReference type="GO" id="GO:0003351">
    <property type="term" value="P:epithelial cilium movement involved in extracellular fluid movement"/>
    <property type="evidence" value="ECO:0007669"/>
    <property type="project" value="TreeGrafter"/>
</dbReference>
<accession>A0A9W7ASH8</accession>
<dbReference type="EMBL" id="BRXY01000187">
    <property type="protein sequence ID" value="GMH75195.1"/>
    <property type="molecule type" value="Genomic_DNA"/>
</dbReference>
<keyword evidence="4" id="KW-1185">Reference proteome</keyword>
<feature type="compositionally biased region" description="Low complexity" evidence="1">
    <location>
        <begin position="115"/>
        <end position="124"/>
    </location>
</feature>
<name>A0A9W7ASH8_9STRA</name>
<organism evidence="3 4">
    <name type="scientific">Triparma strigata</name>
    <dbReference type="NCBI Taxonomy" id="1606541"/>
    <lineage>
        <taxon>Eukaryota</taxon>
        <taxon>Sar</taxon>
        <taxon>Stramenopiles</taxon>
        <taxon>Ochrophyta</taxon>
        <taxon>Bolidophyceae</taxon>
        <taxon>Parmales</taxon>
        <taxon>Triparmaceae</taxon>
        <taxon>Triparma</taxon>
    </lineage>
</organism>
<dbReference type="PANTHER" id="PTHR28572">
    <property type="entry name" value="COILED-COIL DOMAIN-CONTAINING PROTEIN 103"/>
    <property type="match status" value="1"/>
</dbReference>
<dbReference type="GO" id="GO:0036157">
    <property type="term" value="C:outer dynein arm"/>
    <property type="evidence" value="ECO:0007669"/>
    <property type="project" value="InterPro"/>
</dbReference>
<dbReference type="Proteomes" id="UP001165085">
    <property type="component" value="Unassembled WGS sequence"/>
</dbReference>
<comment type="caution">
    <text evidence="3">The sequence shown here is derived from an EMBL/GenBank/DDBJ whole genome shotgun (WGS) entry which is preliminary data.</text>
</comment>
<evidence type="ECO:0000256" key="1">
    <source>
        <dbReference type="SAM" id="MobiDB-lite"/>
    </source>
</evidence>
<dbReference type="GO" id="GO:0005576">
    <property type="term" value="C:extracellular region"/>
    <property type="evidence" value="ECO:0007669"/>
    <property type="project" value="GOC"/>
</dbReference>
<dbReference type="AlphaFoldDB" id="A0A9W7ASH8"/>
<sequence>MSTFVNDLPVRVGGAGSAVTSVVDSSGNLNVSLLKTEIKSDLASDATYKAVDAMKKKAIHTAQSYDEFKNFVACAEQKPLDRGEMESLKQQKGSWSQQKTRSELSKKRSKKLSKKNANLKLSLSFPTSPPRHFNEIRP</sequence>
<dbReference type="InterPro" id="IPR042422">
    <property type="entry name" value="CC103"/>
</dbReference>
<reference evidence="4" key="1">
    <citation type="journal article" date="2023" name="Commun. Biol.">
        <title>Genome analysis of Parmales, the sister group of diatoms, reveals the evolutionary specialization of diatoms from phago-mixotrophs to photoautotrophs.</title>
        <authorList>
            <person name="Ban H."/>
            <person name="Sato S."/>
            <person name="Yoshikawa S."/>
            <person name="Yamada K."/>
            <person name="Nakamura Y."/>
            <person name="Ichinomiya M."/>
            <person name="Sato N."/>
            <person name="Blanc-Mathieu R."/>
            <person name="Endo H."/>
            <person name="Kuwata A."/>
            <person name="Ogata H."/>
        </authorList>
    </citation>
    <scope>NUCLEOTIDE SEQUENCE [LARGE SCALE GENOMIC DNA]</scope>
    <source>
        <strain evidence="4">NIES 3701</strain>
    </source>
</reference>
<feature type="region of interest" description="Disordered" evidence="1">
    <location>
        <begin position="82"/>
        <end position="138"/>
    </location>
</feature>
<dbReference type="PANTHER" id="PTHR28572:SF1">
    <property type="entry name" value="COILED-COIL DOMAIN-CONTAINING PROTEIN 103"/>
    <property type="match status" value="1"/>
</dbReference>
<gene>
    <name evidence="3" type="ORF">TrST_g4307</name>
</gene>
<evidence type="ECO:0000313" key="4">
    <source>
        <dbReference type="Proteomes" id="UP001165085"/>
    </source>
</evidence>
<dbReference type="Pfam" id="PF15867">
    <property type="entry name" value="Dynein_attach_N"/>
    <property type="match status" value="1"/>
</dbReference>
<proteinExistence type="predicted"/>
<evidence type="ECO:0000259" key="2">
    <source>
        <dbReference type="Pfam" id="PF15867"/>
    </source>
</evidence>
<dbReference type="InterPro" id="IPR031733">
    <property type="entry name" value="Dynein_attach_N"/>
</dbReference>
<protein>
    <recommendedName>
        <fullName evidence="2">Dynein attachment factor N-terminal domain-containing protein</fullName>
    </recommendedName>
</protein>
<dbReference type="OrthoDB" id="447931at2759"/>
<dbReference type="GO" id="GO:0036159">
    <property type="term" value="P:inner dynein arm assembly"/>
    <property type="evidence" value="ECO:0007669"/>
    <property type="project" value="TreeGrafter"/>
</dbReference>
<dbReference type="GO" id="GO:0007368">
    <property type="term" value="P:determination of left/right symmetry"/>
    <property type="evidence" value="ECO:0007669"/>
    <property type="project" value="TreeGrafter"/>
</dbReference>
<feature type="domain" description="Dynein attachment factor N-terminal" evidence="2">
    <location>
        <begin position="30"/>
        <end position="95"/>
    </location>
</feature>